<dbReference type="Pfam" id="PF23263">
    <property type="entry name" value="C8-3_MUC4"/>
    <property type="match status" value="1"/>
</dbReference>
<organism evidence="12 13">
    <name type="scientific">Crassostrea virginica</name>
    <name type="common">Eastern oyster</name>
    <dbReference type="NCBI Taxonomy" id="6565"/>
    <lineage>
        <taxon>Eukaryota</taxon>
        <taxon>Metazoa</taxon>
        <taxon>Spiralia</taxon>
        <taxon>Lophotrochozoa</taxon>
        <taxon>Mollusca</taxon>
        <taxon>Bivalvia</taxon>
        <taxon>Autobranchia</taxon>
        <taxon>Pteriomorphia</taxon>
        <taxon>Ostreida</taxon>
        <taxon>Ostreoidea</taxon>
        <taxon>Ostreidae</taxon>
        <taxon>Crassostrea</taxon>
    </lineage>
</organism>
<dbReference type="Pfam" id="PF00094">
    <property type="entry name" value="VWD"/>
    <property type="match status" value="2"/>
</dbReference>
<dbReference type="PROSITE" id="PS50923">
    <property type="entry name" value="SUSHI"/>
    <property type="match status" value="1"/>
</dbReference>
<dbReference type="InterPro" id="IPR035976">
    <property type="entry name" value="Sushi/SCR/CCP_sf"/>
</dbReference>
<comment type="caution">
    <text evidence="6">Lacks conserved residue(s) required for the propagation of feature annotation.</text>
</comment>
<evidence type="ECO:0000259" key="10">
    <source>
        <dbReference type="PROSITE" id="PS51220"/>
    </source>
</evidence>
<dbReference type="InterPro" id="IPR056619">
    <property type="entry name" value="C8-3_MUC4"/>
</dbReference>
<feature type="domain" description="VWFD" evidence="11">
    <location>
        <begin position="1133"/>
        <end position="1335"/>
    </location>
</feature>
<accession>A0A8B8D680</accession>
<keyword evidence="3 7" id="KW-1133">Transmembrane helix</keyword>
<dbReference type="RefSeq" id="XP_022323642.1">
    <property type="nucleotide sequence ID" value="XM_022467934.1"/>
</dbReference>
<dbReference type="PANTHER" id="PTHR13802">
    <property type="entry name" value="MUCIN 4-RELATED"/>
    <property type="match status" value="1"/>
</dbReference>
<gene>
    <name evidence="13" type="primary">LOC111124763</name>
</gene>
<keyword evidence="4 7" id="KW-0472">Membrane</keyword>
<dbReference type="SUPFAM" id="SSF57535">
    <property type="entry name" value="Complement control module/SCR domain"/>
    <property type="match status" value="1"/>
</dbReference>
<dbReference type="PROSITE" id="PS51233">
    <property type="entry name" value="VWFD"/>
    <property type="match status" value="2"/>
</dbReference>
<dbReference type="InterPro" id="IPR013783">
    <property type="entry name" value="Ig-like_fold"/>
</dbReference>
<evidence type="ECO:0000256" key="1">
    <source>
        <dbReference type="ARBA" id="ARBA00004370"/>
    </source>
</evidence>
<dbReference type="PROSITE" id="PS50856">
    <property type="entry name" value="AMOP"/>
    <property type="match status" value="2"/>
</dbReference>
<name>A0A8B8D680_CRAVI</name>
<dbReference type="GeneID" id="111124763"/>
<evidence type="ECO:0000256" key="6">
    <source>
        <dbReference type="PROSITE-ProRule" id="PRU00302"/>
    </source>
</evidence>
<dbReference type="Pfam" id="PF03782">
    <property type="entry name" value="AMOP"/>
    <property type="match status" value="2"/>
</dbReference>
<feature type="domain" description="NIDO" evidence="10">
    <location>
        <begin position="97"/>
        <end position="253"/>
    </location>
</feature>
<evidence type="ECO:0000256" key="2">
    <source>
        <dbReference type="ARBA" id="ARBA00022692"/>
    </source>
</evidence>
<feature type="domain" description="VWFD" evidence="11">
    <location>
        <begin position="630"/>
        <end position="832"/>
    </location>
</feature>
<evidence type="ECO:0000256" key="7">
    <source>
        <dbReference type="SAM" id="Phobius"/>
    </source>
</evidence>
<dbReference type="GO" id="GO:0016020">
    <property type="term" value="C:membrane"/>
    <property type="evidence" value="ECO:0007669"/>
    <property type="project" value="UniProtKB-SubCell"/>
</dbReference>
<dbReference type="GO" id="GO:0007160">
    <property type="term" value="P:cell-matrix adhesion"/>
    <property type="evidence" value="ECO:0007669"/>
    <property type="project" value="InterPro"/>
</dbReference>
<dbReference type="InterPro" id="IPR051495">
    <property type="entry name" value="Epithelial_Barrier/Signaling"/>
</dbReference>
<dbReference type="CDD" id="cd00033">
    <property type="entry name" value="CCP"/>
    <property type="match status" value="1"/>
</dbReference>
<evidence type="ECO:0000313" key="12">
    <source>
        <dbReference type="Proteomes" id="UP000694844"/>
    </source>
</evidence>
<proteinExistence type="predicted"/>
<dbReference type="Gene3D" id="2.10.70.10">
    <property type="entry name" value="Complement Module, domain 1"/>
    <property type="match status" value="1"/>
</dbReference>
<dbReference type="Pfam" id="PF00084">
    <property type="entry name" value="Sushi"/>
    <property type="match status" value="1"/>
</dbReference>
<feature type="domain" description="AMOP" evidence="8">
    <location>
        <begin position="461"/>
        <end position="618"/>
    </location>
</feature>
<dbReference type="PROSITE" id="PS51220">
    <property type="entry name" value="NIDO"/>
    <property type="match status" value="1"/>
</dbReference>
<dbReference type="Pfam" id="PF06119">
    <property type="entry name" value="NIDO"/>
    <property type="match status" value="1"/>
</dbReference>
<dbReference type="Gene3D" id="2.60.40.10">
    <property type="entry name" value="Immunoglobulins"/>
    <property type="match status" value="1"/>
</dbReference>
<dbReference type="CDD" id="cd00102">
    <property type="entry name" value="IPT"/>
    <property type="match status" value="1"/>
</dbReference>
<feature type="transmembrane region" description="Helical" evidence="7">
    <location>
        <begin position="1805"/>
        <end position="1829"/>
    </location>
</feature>
<evidence type="ECO:0000259" key="11">
    <source>
        <dbReference type="PROSITE" id="PS51233"/>
    </source>
</evidence>
<keyword evidence="2 7" id="KW-0812">Transmembrane</keyword>
<keyword evidence="6" id="KW-0768">Sushi</keyword>
<dbReference type="SMART" id="SM00032">
    <property type="entry name" value="CCP"/>
    <property type="match status" value="1"/>
</dbReference>
<dbReference type="InterPro" id="IPR005533">
    <property type="entry name" value="AMOP_dom"/>
</dbReference>
<keyword evidence="5" id="KW-1015">Disulfide bond</keyword>
<dbReference type="InterPro" id="IPR000436">
    <property type="entry name" value="Sushi_SCR_CCP_dom"/>
</dbReference>
<dbReference type="PANTHER" id="PTHR13802:SF59">
    <property type="entry name" value="SUSHI DOMAIN-CONTAINING PROTEIN 2"/>
    <property type="match status" value="1"/>
</dbReference>
<dbReference type="InterPro" id="IPR001846">
    <property type="entry name" value="VWF_type-D"/>
</dbReference>
<evidence type="ECO:0000256" key="5">
    <source>
        <dbReference type="ARBA" id="ARBA00023157"/>
    </source>
</evidence>
<feature type="domain" description="AMOP" evidence="8">
    <location>
        <begin position="970"/>
        <end position="1121"/>
    </location>
</feature>
<dbReference type="SMART" id="SM00723">
    <property type="entry name" value="AMOP"/>
    <property type="match status" value="2"/>
</dbReference>
<dbReference type="SMART" id="SM00539">
    <property type="entry name" value="NIDO"/>
    <property type="match status" value="1"/>
</dbReference>
<dbReference type="SMART" id="SM00216">
    <property type="entry name" value="VWD"/>
    <property type="match status" value="2"/>
</dbReference>
<evidence type="ECO:0000259" key="8">
    <source>
        <dbReference type="PROSITE" id="PS50856"/>
    </source>
</evidence>
<evidence type="ECO:0000313" key="13">
    <source>
        <dbReference type="RefSeq" id="XP_022323642.1"/>
    </source>
</evidence>
<evidence type="ECO:0000259" key="9">
    <source>
        <dbReference type="PROSITE" id="PS50923"/>
    </source>
</evidence>
<keyword evidence="12" id="KW-1185">Reference proteome</keyword>
<evidence type="ECO:0000256" key="3">
    <source>
        <dbReference type="ARBA" id="ARBA00022989"/>
    </source>
</evidence>
<comment type="subcellular location">
    <subcellularLocation>
        <location evidence="1">Membrane</location>
    </subcellularLocation>
</comment>
<dbReference type="InterPro" id="IPR003886">
    <property type="entry name" value="NIDO_dom"/>
</dbReference>
<reference evidence="13" key="1">
    <citation type="submission" date="2025-08" db="UniProtKB">
        <authorList>
            <consortium name="RefSeq"/>
        </authorList>
    </citation>
    <scope>IDENTIFICATION</scope>
    <source>
        <tissue evidence="13">Whole sample</tissue>
    </source>
</reference>
<dbReference type="OrthoDB" id="6236007at2759"/>
<evidence type="ECO:0000256" key="4">
    <source>
        <dbReference type="ARBA" id="ARBA00023136"/>
    </source>
</evidence>
<dbReference type="Proteomes" id="UP000694844">
    <property type="component" value="Chromosome 3"/>
</dbReference>
<protein>
    <submittedName>
        <fullName evidence="13">Uncharacterized protein LOC111124763</fullName>
    </submittedName>
</protein>
<sequence>MQGYVLALYFVFYLVIVLGLKLDDFYPYGSQNGDTAMPKNDDGSSPDIPISSLFPFFNHQHSKLTVNTNGVISFLQTVSTYTPDPFPIANDARMIAPFWADINTLRGGTVWYRETTYIKLLDRATDEVRAYFTKFLKFRASWLFVATWDHVAFFGCSNEGCSKTNTFQSVLITNGQHSFTIYNYEDIQWTTGTASRGNATTGLGGTPAQVGFNAGDGIVFYTVNASRTPDIVNVDEYSNVNIPGKFVFRIDASDISDGGCNTKGNLTISPRYGPMLGGQYVVISGPCIDNETEIKASFSGFPEQKCYRKSEFSMSCVTPIFNRTGDITVTVEIENNQGENSVFRGIYTILNPAESKHKVYRRNPQEWYPGRHQINWDIDVAELQEADTVDIHLFSLMRDKNDQLTWEKEIIDEGKQTSLGSAKVYVPRVGSAMAIRVTPLTKTSDDSERGIWSDIFSLAENPDRAFSLCKDWLTNEAKMPSLPFDDVQPCPCTVDQALLDVVRFQPDPDCNMFNKNSSETCLYRRNATHCIRLTKAGPDGIDNLCCYDLENKLIDSRQAEGGFLQRYHYLGEDGTIPYLTNFYYDVLPYLHCCRYKKNSVQKNDANTEDVCYKFFEYRKPSSCVNYDPPRPARTSGDPHISTLDGYSYTFNGVGEFVYLKTIDESFQSHIRFEQFQKETGDLVDASVCTAFASRHFNSSGIIEVRLNSIRTADILIDGELLDFDESNSYQFPGVSVVQFSTNQPSKREFIVSFTEIGIAFKAEASPTVLNILPVVGNKSLAGRLRGLLGDFDSMPHNDLRTPSEEILLPNSTAERIYDDFGVLWRINERETLFTYEAGKSYQEYQLLAFRPAFLISSNIPPEVEQRYAGKTKNACLISFRRVLPNLRQKPCSSLLSIIPRLRPRMKEDANRKLIWEKFIINTGQQTSLWSADVHVPDIGSVMAIRVTPSANRSDESEIGIWSDIFSLATTPDPAYFLCDDWLNAELKMPSLPFKDVQPCPCTVDQALLDIVRFQPDPDCNMFNKNSSETCFYRRNATHCIRLRRAGPDGIDNLCCYDVQNKLIDSRQAEGGFLQRYHYLGGEGTIPYLTNFYYDVLPYFHCCRYQNNRTQDDICSKFFQYRQPSSCLNYDPPRPARTSGDPHISTLDGYSYTFNGVCEFVYLKTIDETFQSHIRFEQFQKDTGALVDASVCTAFASQHFNSSGIIEVPLNSIRTADILINGEVLDFDESNSYQFPGVSVMQITTNQPSKREFIVSFTEIGIAFRTEASPTVLNILPVVGNKSLAGQFRGLLGDFDAMPDNDLRTPSEEILLPNSTAERIYYDFGVLWRINERETLFTYESGKTYLDYQLLSFRPEFLLPSNIPPEVERLCGKDLECMFDFIQTGSAEFATETLQFSMIYNTSVEASYEIKVCEDLPSVEGGVWKAADTLEGSNATLQCSHGYEMMGESTQIYCINGSWSDSDNVRCALPAKEETTNITYSNETTTIALPAKEETINITYSNETTTKALPAKEETTNRTYSKETTTIALPAKEETINITYSNETTTIALPAKEETTNRTYSKETTTKALPAKDERTNITYSNQTTTIALPAKDETTKITYSNETTTIALPAKEERTNITYNNETTTIALPAKDETTKITYNNETTTIALPAKEETINITYSNETTTIALPAKEERTNITYSNQTTTIALPAKDETTKITYNNETTTIALPAKEETINITYSNQTTTIALPAKEERTNITYSNQTTTIALPAKDETTKITYNNETTTIALPAKEETTSITYCNETTNIALTETSGFQSEESSGNQNVIIVCVVVLVLFVLVIKGIVLFRFLKIRRKKLDQLPVIDLKPSFLSGYTVYDY</sequence>
<feature type="domain" description="Sushi" evidence="9">
    <location>
        <begin position="1410"/>
        <end position="1468"/>
    </location>
</feature>
<dbReference type="KEGG" id="cvn:111124763"/>